<feature type="compositionally biased region" description="Basic and acidic residues" evidence="1">
    <location>
        <begin position="48"/>
        <end position="70"/>
    </location>
</feature>
<dbReference type="EMBL" id="JBIRPU010000008">
    <property type="protein sequence ID" value="MFI0793924.1"/>
    <property type="molecule type" value="Genomic_DNA"/>
</dbReference>
<feature type="transmembrane region" description="Helical" evidence="2">
    <location>
        <begin position="113"/>
        <end position="130"/>
    </location>
</feature>
<evidence type="ECO:0000256" key="1">
    <source>
        <dbReference type="SAM" id="MobiDB-lite"/>
    </source>
</evidence>
<name>A0ABW7SJQ4_9ACTN</name>
<keyword evidence="2" id="KW-0472">Membrane</keyword>
<accession>A0ABW7SJQ4</accession>
<keyword evidence="4" id="KW-1185">Reference proteome</keyword>
<feature type="transmembrane region" description="Helical" evidence="2">
    <location>
        <begin position="221"/>
        <end position="242"/>
    </location>
</feature>
<feature type="region of interest" description="Disordered" evidence="1">
    <location>
        <begin position="43"/>
        <end position="71"/>
    </location>
</feature>
<dbReference type="RefSeq" id="WP_396679778.1">
    <property type="nucleotide sequence ID" value="NZ_JBIRPU010000008.1"/>
</dbReference>
<gene>
    <name evidence="3" type="ORF">ACH4OY_14720</name>
</gene>
<comment type="caution">
    <text evidence="3">The sequence shown here is derived from an EMBL/GenBank/DDBJ whole genome shotgun (WGS) entry which is preliminary data.</text>
</comment>
<reference evidence="3 4" key="1">
    <citation type="submission" date="2024-10" db="EMBL/GenBank/DDBJ databases">
        <title>The Natural Products Discovery Center: Release of the First 8490 Sequenced Strains for Exploring Actinobacteria Biosynthetic Diversity.</title>
        <authorList>
            <person name="Kalkreuter E."/>
            <person name="Kautsar S.A."/>
            <person name="Yang D."/>
            <person name="Bader C.D."/>
            <person name="Teijaro C.N."/>
            <person name="Fluegel L."/>
            <person name="Davis C.M."/>
            <person name="Simpson J.R."/>
            <person name="Lauterbach L."/>
            <person name="Steele A.D."/>
            <person name="Gui C."/>
            <person name="Meng S."/>
            <person name="Li G."/>
            <person name="Viehrig K."/>
            <person name="Ye F."/>
            <person name="Su P."/>
            <person name="Kiefer A.F."/>
            <person name="Nichols A."/>
            <person name="Cepeda A.J."/>
            <person name="Yan W."/>
            <person name="Fan B."/>
            <person name="Jiang Y."/>
            <person name="Adhikari A."/>
            <person name="Zheng C.-J."/>
            <person name="Schuster L."/>
            <person name="Cowan T.M."/>
            <person name="Smanski M.J."/>
            <person name="Chevrette M.G."/>
            <person name="De Carvalho L.P.S."/>
            <person name="Shen B."/>
        </authorList>
    </citation>
    <scope>NUCLEOTIDE SEQUENCE [LARGE SCALE GENOMIC DNA]</scope>
    <source>
        <strain evidence="3 4">NPDC021253</strain>
    </source>
</reference>
<organism evidence="3 4">
    <name type="scientific">Micromonospora rubida</name>
    <dbReference type="NCBI Taxonomy" id="2697657"/>
    <lineage>
        <taxon>Bacteria</taxon>
        <taxon>Bacillati</taxon>
        <taxon>Actinomycetota</taxon>
        <taxon>Actinomycetes</taxon>
        <taxon>Micromonosporales</taxon>
        <taxon>Micromonosporaceae</taxon>
        <taxon>Micromonospora</taxon>
    </lineage>
</organism>
<feature type="transmembrane region" description="Helical" evidence="2">
    <location>
        <begin position="177"/>
        <end position="201"/>
    </location>
</feature>
<feature type="transmembrane region" description="Helical" evidence="2">
    <location>
        <begin position="76"/>
        <end position="101"/>
    </location>
</feature>
<proteinExistence type="predicted"/>
<dbReference type="InterPro" id="IPR012666">
    <property type="entry name" value="CbtA_put"/>
</dbReference>
<dbReference type="Pfam" id="PF09490">
    <property type="entry name" value="CbtA"/>
    <property type="match status" value="1"/>
</dbReference>
<feature type="transmembrane region" description="Helical" evidence="2">
    <location>
        <begin position="150"/>
        <end position="170"/>
    </location>
</feature>
<protein>
    <submittedName>
        <fullName evidence="3">CbtA family protein</fullName>
    </submittedName>
</protein>
<evidence type="ECO:0000256" key="2">
    <source>
        <dbReference type="SAM" id="Phobius"/>
    </source>
</evidence>
<evidence type="ECO:0000313" key="3">
    <source>
        <dbReference type="EMBL" id="MFI0793924.1"/>
    </source>
</evidence>
<evidence type="ECO:0000313" key="4">
    <source>
        <dbReference type="Proteomes" id="UP001611075"/>
    </source>
</evidence>
<dbReference type="Proteomes" id="UP001611075">
    <property type="component" value="Unassembled WGS sequence"/>
</dbReference>
<sequence length="261" mass="26716">MAPRTFLVHGLLAGLIAGFAAFLVAYVVAEPQVNTAIALEEAGSAESGHPHDDATAEQSHSHGEEAEVSRDTQSTWGLATGTILLGAVLGGATALAAAFAVGRLGTLSARASTAVVVGVGFVATALVPFFKYPATPPAVGSGDTIGERTALYFGFWALSLVAAIGAVLLARRVLPQLGAYAAVLVGAAAYLVVVVVAGAALPTVNEVGDFPADTLWYFRRSSVMTLAATWAVLGFVLTGLVGRDADRAAERLRRQELAATL</sequence>
<keyword evidence="2" id="KW-1133">Transmembrane helix</keyword>
<keyword evidence="2" id="KW-0812">Transmembrane</keyword>